<reference evidence="1 2" key="1">
    <citation type="submission" date="2020-03" db="EMBL/GenBank/DDBJ databases">
        <title>Cyclobacterium plantarum sp. nov., a marine bacterium isolated from a coastal-marine wetland.</title>
        <authorList>
            <person name="Sanchez-Porro C."/>
            <person name="Ventosa A."/>
            <person name="Amoozegar M."/>
        </authorList>
    </citation>
    <scope>NUCLEOTIDE SEQUENCE [LARGE SCALE GENOMIC DNA]</scope>
    <source>
        <strain evidence="1 2">GBPx2</strain>
    </source>
</reference>
<keyword evidence="2" id="KW-1185">Reference proteome</keyword>
<proteinExistence type="predicted"/>
<accession>A0ABX0H475</accession>
<dbReference type="RefSeq" id="WP_166143977.1">
    <property type="nucleotide sequence ID" value="NZ_JAANYN010000002.1"/>
</dbReference>
<name>A0ABX0H475_9BACT</name>
<evidence type="ECO:0000313" key="2">
    <source>
        <dbReference type="Proteomes" id="UP000649799"/>
    </source>
</evidence>
<dbReference type="EMBL" id="JAANYN010000002">
    <property type="protein sequence ID" value="NHE56292.1"/>
    <property type="molecule type" value="Genomic_DNA"/>
</dbReference>
<evidence type="ECO:0008006" key="3">
    <source>
        <dbReference type="Google" id="ProtNLM"/>
    </source>
</evidence>
<gene>
    <name evidence="1" type="ORF">G9Q97_05610</name>
</gene>
<dbReference type="Proteomes" id="UP000649799">
    <property type="component" value="Unassembled WGS sequence"/>
</dbReference>
<comment type="caution">
    <text evidence="1">The sequence shown here is derived from an EMBL/GenBank/DDBJ whole genome shotgun (WGS) entry which is preliminary data.</text>
</comment>
<protein>
    <recommendedName>
        <fullName evidence="3">Bacteriocin-protection protein</fullName>
    </recommendedName>
</protein>
<sequence length="191" mass="22349">MKKHEITEIYFQDSAEWRAWLEKNNDKVAGVYLIFYSVGHGMPSMRWEEAVKVALCFGWIDSTAYSLGNGKRRQYFTRRKPKSGWSAINKAYIKKLIAEGLMQESGLRSIEKAKENGSWNRLDDVENGIIPEDLEAAFTIHPNAFENFKNFAPSYRKNYLHWLHQAKRESTRAKRINEIIELCSRNIKSRQ</sequence>
<organism evidence="1 2">
    <name type="scientific">Cyclobacterium plantarum</name>
    <dbReference type="NCBI Taxonomy" id="2716263"/>
    <lineage>
        <taxon>Bacteria</taxon>
        <taxon>Pseudomonadati</taxon>
        <taxon>Bacteroidota</taxon>
        <taxon>Cytophagia</taxon>
        <taxon>Cytophagales</taxon>
        <taxon>Cyclobacteriaceae</taxon>
        <taxon>Cyclobacterium</taxon>
    </lineage>
</organism>
<dbReference type="Pfam" id="PF13376">
    <property type="entry name" value="OmdA"/>
    <property type="match status" value="1"/>
</dbReference>
<evidence type="ECO:0000313" key="1">
    <source>
        <dbReference type="EMBL" id="NHE56292.1"/>
    </source>
</evidence>